<sequence length="176" mass="17310">MTYPAPKARTALAVLSALVLAAPALANNYGESAAWQFRTSADRANQAAILDIMEKRRAGGYASPTYTATIERQYNCGVTATATGNTDSQTALAHSPTTTGATSGAQGNSSSSSVDGAGSASSGQSNSGLVSASVSGGTSVSVDGTAWQALNSTQTNSGAQSASVTGSTGCAFGALN</sequence>
<feature type="compositionally biased region" description="Low complexity" evidence="1">
    <location>
        <begin position="99"/>
        <end position="135"/>
    </location>
</feature>
<evidence type="ECO:0000313" key="3">
    <source>
        <dbReference type="EMBL" id="KEZ19472.1"/>
    </source>
</evidence>
<feature type="chain" id="PRO_5001774571" evidence="2">
    <location>
        <begin position="27"/>
        <end position="176"/>
    </location>
</feature>
<accession>A0A084END0</accession>
<feature type="compositionally biased region" description="Polar residues" evidence="1">
    <location>
        <begin position="88"/>
        <end position="98"/>
    </location>
</feature>
<dbReference type="RefSeq" id="WP_037519094.1">
    <property type="nucleotide sequence ID" value="NZ_JGVR01000009.1"/>
</dbReference>
<keyword evidence="2" id="KW-0732">Signal</keyword>
<evidence type="ECO:0000313" key="4">
    <source>
        <dbReference type="Proteomes" id="UP000028534"/>
    </source>
</evidence>
<reference evidence="3 4" key="1">
    <citation type="submission" date="2014-03" db="EMBL/GenBank/DDBJ databases">
        <title>Genome sequence of Sphingobium yanoikuyae B1.</title>
        <authorList>
            <person name="Gan H.M."/>
            <person name="Gan H.Y."/>
            <person name="Savka M.A."/>
        </authorList>
    </citation>
    <scope>NUCLEOTIDE SEQUENCE [LARGE SCALE GENOMIC DNA]</scope>
    <source>
        <strain evidence="3 4">B1</strain>
    </source>
</reference>
<dbReference type="AlphaFoldDB" id="A0A084END0"/>
<gene>
    <name evidence="3" type="ORF">CP98_01993</name>
</gene>
<dbReference type="eggNOG" id="ENOG50339AV">
    <property type="taxonomic scope" value="Bacteria"/>
</dbReference>
<feature type="region of interest" description="Disordered" evidence="1">
    <location>
        <begin position="88"/>
        <end position="135"/>
    </location>
</feature>
<organism evidence="3 4">
    <name type="scientific">Sphingobium yanoikuyae</name>
    <name type="common">Sphingomonas yanoikuyae</name>
    <dbReference type="NCBI Taxonomy" id="13690"/>
    <lineage>
        <taxon>Bacteria</taxon>
        <taxon>Pseudomonadati</taxon>
        <taxon>Pseudomonadota</taxon>
        <taxon>Alphaproteobacteria</taxon>
        <taxon>Sphingomonadales</taxon>
        <taxon>Sphingomonadaceae</taxon>
        <taxon>Sphingobium</taxon>
    </lineage>
</organism>
<name>A0A084END0_SPHYA</name>
<feature type="signal peptide" evidence="2">
    <location>
        <begin position="1"/>
        <end position="26"/>
    </location>
</feature>
<proteinExistence type="predicted"/>
<evidence type="ECO:0000256" key="1">
    <source>
        <dbReference type="SAM" id="MobiDB-lite"/>
    </source>
</evidence>
<evidence type="ECO:0000256" key="2">
    <source>
        <dbReference type="SAM" id="SignalP"/>
    </source>
</evidence>
<dbReference type="EMBL" id="JGVR01000009">
    <property type="protein sequence ID" value="KEZ19472.1"/>
    <property type="molecule type" value="Genomic_DNA"/>
</dbReference>
<dbReference type="Proteomes" id="UP000028534">
    <property type="component" value="Unassembled WGS sequence"/>
</dbReference>
<dbReference type="PATRIC" id="fig|13690.10.peg.2052"/>
<comment type="caution">
    <text evidence="3">The sequence shown here is derived from an EMBL/GenBank/DDBJ whole genome shotgun (WGS) entry which is preliminary data.</text>
</comment>
<protein>
    <submittedName>
        <fullName evidence="3">Uncharacterized protein</fullName>
    </submittedName>
</protein>